<dbReference type="SUPFAM" id="SSF54001">
    <property type="entry name" value="Cysteine proteinases"/>
    <property type="match status" value="1"/>
</dbReference>
<dbReference type="AlphaFoldDB" id="A0A644ZQ91"/>
<name>A0A644ZQ91_9ZZZZ</name>
<sequence>MKKGLFAILIFIAAFVLFLSTYDLRSEQKQQYESYDLTPDEYAMLKDGDLILRHGYGLVSDAIANSMNEENHVSHVAVLVKSDTASHGFRIVHCVSQSLSPWDGVQEQSFPRFLHDSQKNSIMVVRFKGANDSTRHRISEKALEYLDKRVTFDHAFDISDSSQFYCSELPWMIFKNEFHVDIFKDKMNEQKDHMKFSNFWNPEYFEVIINHNTRR</sequence>
<protein>
    <recommendedName>
        <fullName evidence="2">Permuted papain-like amidase YaeF/Yiix C92 family enzyme</fullName>
    </recommendedName>
</protein>
<reference evidence="1" key="1">
    <citation type="submission" date="2019-08" db="EMBL/GenBank/DDBJ databases">
        <authorList>
            <person name="Kucharzyk K."/>
            <person name="Murdoch R.W."/>
            <person name="Higgins S."/>
            <person name="Loffler F."/>
        </authorList>
    </citation>
    <scope>NUCLEOTIDE SEQUENCE</scope>
</reference>
<organism evidence="1">
    <name type="scientific">bioreactor metagenome</name>
    <dbReference type="NCBI Taxonomy" id="1076179"/>
    <lineage>
        <taxon>unclassified sequences</taxon>
        <taxon>metagenomes</taxon>
        <taxon>ecological metagenomes</taxon>
    </lineage>
</organism>
<accession>A0A644ZQ91</accession>
<gene>
    <name evidence="1" type="ORF">SDC9_87471</name>
</gene>
<dbReference type="Gene3D" id="3.90.1720.10">
    <property type="entry name" value="endopeptidase domain like (from Nostoc punctiforme)"/>
    <property type="match status" value="1"/>
</dbReference>
<proteinExistence type="predicted"/>
<dbReference type="InterPro" id="IPR038765">
    <property type="entry name" value="Papain-like_cys_pep_sf"/>
</dbReference>
<evidence type="ECO:0000313" key="1">
    <source>
        <dbReference type="EMBL" id="MPM40823.1"/>
    </source>
</evidence>
<dbReference type="Pfam" id="PF05708">
    <property type="entry name" value="Peptidase_C92"/>
    <property type="match status" value="1"/>
</dbReference>
<dbReference type="InterPro" id="IPR024453">
    <property type="entry name" value="Peptidase_C92"/>
</dbReference>
<dbReference type="EMBL" id="VSSQ01009138">
    <property type="protein sequence ID" value="MPM40823.1"/>
    <property type="molecule type" value="Genomic_DNA"/>
</dbReference>
<evidence type="ECO:0008006" key="2">
    <source>
        <dbReference type="Google" id="ProtNLM"/>
    </source>
</evidence>
<comment type="caution">
    <text evidence="1">The sequence shown here is derived from an EMBL/GenBank/DDBJ whole genome shotgun (WGS) entry which is preliminary data.</text>
</comment>